<dbReference type="KEGG" id="cai:Caci_3476"/>
<sequence length="205" mass="22125">MYGDEFRGRGGRGGRGRGEGRERFERSDRGFGGPGGRGMRGEWRGRWDEGGDFRGGRGGRARRGDVRAAVLALLAERPMHGYEMIQELETRTDGLWRPSPGALYPALQALEDEGLVTVDTSGGKRLLQLSDAGLAAVAGAPENRPWENFGTGVPEAHLAMREGVHQIGTAARQVAQVGTEEQKARAAAILTEARKALYKLLAEDA</sequence>
<dbReference type="PANTHER" id="PTHR43252:SF2">
    <property type="entry name" value="TRANSCRIPTION REGULATOR, PADR-LIKE FAMILY"/>
    <property type="match status" value="1"/>
</dbReference>
<proteinExistence type="predicted"/>
<feature type="domain" description="Transcription regulator PadR N-terminal" evidence="2">
    <location>
        <begin position="70"/>
        <end position="133"/>
    </location>
</feature>
<accession>C7Q962</accession>
<dbReference type="OrthoDB" id="1683430at2"/>
<dbReference type="EMBL" id="CP001700">
    <property type="protein sequence ID" value="ACU72382.1"/>
    <property type="molecule type" value="Genomic_DNA"/>
</dbReference>
<feature type="region of interest" description="Disordered" evidence="1">
    <location>
        <begin position="1"/>
        <end position="61"/>
    </location>
</feature>
<dbReference type="Pfam" id="PF03551">
    <property type="entry name" value="PadR"/>
    <property type="match status" value="1"/>
</dbReference>
<feature type="compositionally biased region" description="Basic and acidic residues" evidence="1">
    <location>
        <begin position="16"/>
        <end position="29"/>
    </location>
</feature>
<dbReference type="Proteomes" id="UP000000851">
    <property type="component" value="Chromosome"/>
</dbReference>
<dbReference type="STRING" id="479433.Caci_3476"/>
<evidence type="ECO:0000313" key="3">
    <source>
        <dbReference type="EMBL" id="ACU72382.1"/>
    </source>
</evidence>
<reference evidence="3 4" key="1">
    <citation type="journal article" date="2009" name="Stand. Genomic Sci.">
        <title>Complete genome sequence of Catenulispora acidiphila type strain (ID 139908).</title>
        <authorList>
            <person name="Copeland A."/>
            <person name="Lapidus A."/>
            <person name="Glavina Del Rio T."/>
            <person name="Nolan M."/>
            <person name="Lucas S."/>
            <person name="Chen F."/>
            <person name="Tice H."/>
            <person name="Cheng J.F."/>
            <person name="Bruce D."/>
            <person name="Goodwin L."/>
            <person name="Pitluck S."/>
            <person name="Mikhailova N."/>
            <person name="Pati A."/>
            <person name="Ivanova N."/>
            <person name="Mavromatis K."/>
            <person name="Chen A."/>
            <person name="Palaniappan K."/>
            <person name="Chain P."/>
            <person name="Land M."/>
            <person name="Hauser L."/>
            <person name="Chang Y.J."/>
            <person name="Jeffries C.D."/>
            <person name="Chertkov O."/>
            <person name="Brettin T."/>
            <person name="Detter J.C."/>
            <person name="Han C."/>
            <person name="Ali Z."/>
            <person name="Tindall B.J."/>
            <person name="Goker M."/>
            <person name="Bristow J."/>
            <person name="Eisen J.A."/>
            <person name="Markowitz V."/>
            <person name="Hugenholtz P."/>
            <person name="Kyrpides N.C."/>
            <person name="Klenk H.P."/>
        </authorList>
    </citation>
    <scope>NUCLEOTIDE SEQUENCE [LARGE SCALE GENOMIC DNA]</scope>
    <source>
        <strain evidence="4">DSM 44928 / JCM 14897 / NBRC 102108 / NRRL B-24433 / ID139908</strain>
    </source>
</reference>
<gene>
    <name evidence="3" type="ordered locus">Caci_3476</name>
</gene>
<evidence type="ECO:0000256" key="1">
    <source>
        <dbReference type="SAM" id="MobiDB-lite"/>
    </source>
</evidence>
<evidence type="ECO:0000313" key="4">
    <source>
        <dbReference type="Proteomes" id="UP000000851"/>
    </source>
</evidence>
<dbReference type="Gene3D" id="1.10.10.10">
    <property type="entry name" value="Winged helix-like DNA-binding domain superfamily/Winged helix DNA-binding domain"/>
    <property type="match status" value="1"/>
</dbReference>
<feature type="compositionally biased region" description="Basic and acidic residues" evidence="1">
    <location>
        <begin position="39"/>
        <end position="55"/>
    </location>
</feature>
<dbReference type="InterPro" id="IPR005149">
    <property type="entry name" value="Tscrpt_reg_PadR_N"/>
</dbReference>
<dbReference type="SUPFAM" id="SSF46785">
    <property type="entry name" value="Winged helix' DNA-binding domain"/>
    <property type="match status" value="1"/>
</dbReference>
<dbReference type="PANTHER" id="PTHR43252">
    <property type="entry name" value="TRANSCRIPTIONAL REGULATOR YQJI"/>
    <property type="match status" value="1"/>
</dbReference>
<dbReference type="InterPro" id="IPR036388">
    <property type="entry name" value="WH-like_DNA-bd_sf"/>
</dbReference>
<dbReference type="InParanoid" id="C7Q962"/>
<dbReference type="AlphaFoldDB" id="C7Q962"/>
<organism evidence="3 4">
    <name type="scientific">Catenulispora acidiphila (strain DSM 44928 / JCM 14897 / NBRC 102108 / NRRL B-24433 / ID139908)</name>
    <dbReference type="NCBI Taxonomy" id="479433"/>
    <lineage>
        <taxon>Bacteria</taxon>
        <taxon>Bacillati</taxon>
        <taxon>Actinomycetota</taxon>
        <taxon>Actinomycetes</taxon>
        <taxon>Catenulisporales</taxon>
        <taxon>Catenulisporaceae</taxon>
        <taxon>Catenulispora</taxon>
    </lineage>
</organism>
<name>C7Q962_CATAD</name>
<dbReference type="InterPro" id="IPR036390">
    <property type="entry name" value="WH_DNA-bd_sf"/>
</dbReference>
<dbReference type="eggNOG" id="COG1695">
    <property type="taxonomic scope" value="Bacteria"/>
</dbReference>
<evidence type="ECO:0000259" key="2">
    <source>
        <dbReference type="Pfam" id="PF03551"/>
    </source>
</evidence>
<dbReference type="HOGENOM" id="CLU_063440_1_2_11"/>
<protein>
    <submittedName>
        <fullName evidence="3">Transcriptional regulator, PadR-like family</fullName>
    </submittedName>
</protein>
<keyword evidence="4" id="KW-1185">Reference proteome</keyword>